<evidence type="ECO:0000313" key="1">
    <source>
        <dbReference type="EMBL" id="RNL02754.1"/>
    </source>
</evidence>
<protein>
    <submittedName>
        <fullName evidence="1">Uncharacterized protein</fullName>
    </submittedName>
</protein>
<dbReference type="Proteomes" id="UP000284283">
    <property type="component" value="Unassembled WGS sequence"/>
</dbReference>
<accession>A0AAE8F6V3</accession>
<sequence length="64" mass="6893">MARIRAPPCRRMQATAALPAAIGLDDHPFDAGRDETNGLGLVDPTPVACCRRGSRMRYLNAGKL</sequence>
<dbReference type="KEGG" id="xva:C7V42_03345"/>
<dbReference type="EMBL" id="PYTT01000090">
    <property type="protein sequence ID" value="RNL02754.1"/>
    <property type="molecule type" value="Genomic_DNA"/>
</dbReference>
<evidence type="ECO:0000313" key="2">
    <source>
        <dbReference type="Proteomes" id="UP000284283"/>
    </source>
</evidence>
<comment type="caution">
    <text evidence="1">The sequence shown here is derived from an EMBL/GenBank/DDBJ whole genome shotgun (WGS) entry which is preliminary data.</text>
</comment>
<gene>
    <name evidence="1" type="ORF">C9386_10480</name>
</gene>
<proteinExistence type="predicted"/>
<dbReference type="AlphaFoldDB" id="A0AAE8F6V3"/>
<reference evidence="1 2" key="1">
    <citation type="submission" date="2018-03" db="EMBL/GenBank/DDBJ databases">
        <authorList>
            <person name="Wu G."/>
        </authorList>
    </citation>
    <scope>NUCLEOTIDE SEQUENCE [LARGE SCALE GENOMIC DNA]</scope>
    <source>
        <strain evidence="1 2">SAM-118</strain>
    </source>
</reference>
<organism evidence="1 2">
    <name type="scientific">Xanthomonas vasicola pv. vasculorum</name>
    <dbReference type="NCBI Taxonomy" id="325776"/>
    <lineage>
        <taxon>Bacteria</taxon>
        <taxon>Pseudomonadati</taxon>
        <taxon>Pseudomonadota</taxon>
        <taxon>Gammaproteobacteria</taxon>
        <taxon>Lysobacterales</taxon>
        <taxon>Lysobacteraceae</taxon>
        <taxon>Xanthomonas</taxon>
    </lineage>
</organism>
<name>A0AAE8F6V3_XANVA</name>